<evidence type="ECO:0000259" key="15">
    <source>
        <dbReference type="Pfam" id="PF07992"/>
    </source>
</evidence>
<dbReference type="PRINTS" id="PR00368">
    <property type="entry name" value="FADPNR"/>
</dbReference>
<keyword evidence="13" id="KW-0812">Transmembrane</keyword>
<dbReference type="EMBL" id="CP026604">
    <property type="protein sequence ID" value="AWB66817.1"/>
    <property type="molecule type" value="Genomic_DNA"/>
</dbReference>
<name>A0A2S0VRH5_9ALTE</name>
<dbReference type="InterPro" id="IPR023753">
    <property type="entry name" value="FAD/NAD-binding_dom"/>
</dbReference>
<evidence type="ECO:0000256" key="13">
    <source>
        <dbReference type="SAM" id="Phobius"/>
    </source>
</evidence>
<evidence type="ECO:0000256" key="12">
    <source>
        <dbReference type="ARBA" id="ARBA00023014"/>
    </source>
</evidence>
<gene>
    <name evidence="17" type="ORF">C2869_10415</name>
</gene>
<dbReference type="Pfam" id="PF07992">
    <property type="entry name" value="Pyr_redox_2"/>
    <property type="match status" value="1"/>
</dbReference>
<keyword evidence="8" id="KW-0479">Metal-binding</keyword>
<dbReference type="PANTHER" id="PTHR43809:SF1">
    <property type="entry name" value="NITRITE REDUCTASE (NADH) LARGE SUBUNIT"/>
    <property type="match status" value="1"/>
</dbReference>
<evidence type="ECO:0000256" key="1">
    <source>
        <dbReference type="ARBA" id="ARBA00001929"/>
    </source>
</evidence>
<dbReference type="Gene3D" id="1.10.10.1100">
    <property type="entry name" value="BFD-like [2Fe-2S]-binding domain"/>
    <property type="match status" value="1"/>
</dbReference>
<dbReference type="RefSeq" id="WP_108602873.1">
    <property type="nucleotide sequence ID" value="NZ_CP026604.1"/>
</dbReference>
<keyword evidence="10" id="KW-0560">Oxidoreductase</keyword>
<feature type="domain" description="NADH-rubredoxin oxidoreductase C-terminal" evidence="16">
    <location>
        <begin position="320"/>
        <end position="385"/>
    </location>
</feature>
<dbReference type="InterPro" id="IPR041575">
    <property type="entry name" value="Rubredoxin_C"/>
</dbReference>
<dbReference type="PANTHER" id="PTHR43809">
    <property type="entry name" value="NITRITE REDUCTASE (NADH) LARGE SUBUNIT"/>
    <property type="match status" value="1"/>
</dbReference>
<evidence type="ECO:0000256" key="5">
    <source>
        <dbReference type="ARBA" id="ARBA00010429"/>
    </source>
</evidence>
<dbReference type="Gene3D" id="3.30.390.30">
    <property type="match status" value="1"/>
</dbReference>
<dbReference type="Pfam" id="PF18267">
    <property type="entry name" value="Rubredoxin_C"/>
    <property type="match status" value="1"/>
</dbReference>
<evidence type="ECO:0000256" key="7">
    <source>
        <dbReference type="ARBA" id="ARBA00022630"/>
    </source>
</evidence>
<comment type="pathway">
    <text evidence="4">Nitrogen metabolism; nitrate reduction (assimilation).</text>
</comment>
<feature type="domain" description="BFD-like [2Fe-2S]-binding" evidence="14">
    <location>
        <begin position="419"/>
        <end position="465"/>
    </location>
</feature>
<dbReference type="PRINTS" id="PR00411">
    <property type="entry name" value="PNDRDTASEI"/>
</dbReference>
<feature type="transmembrane region" description="Helical" evidence="13">
    <location>
        <begin position="522"/>
        <end position="540"/>
    </location>
</feature>
<evidence type="ECO:0000256" key="2">
    <source>
        <dbReference type="ARBA" id="ARBA00001966"/>
    </source>
</evidence>
<keyword evidence="9" id="KW-0274">FAD</keyword>
<keyword evidence="12" id="KW-0411">Iron-sulfur</keyword>
<dbReference type="SUPFAM" id="SSF51905">
    <property type="entry name" value="FAD/NAD(P)-binding domain"/>
    <property type="match status" value="1"/>
</dbReference>
<dbReference type="Gene3D" id="3.50.50.60">
    <property type="entry name" value="FAD/NAD(P)-binding domain"/>
    <property type="match status" value="2"/>
</dbReference>
<dbReference type="InterPro" id="IPR036188">
    <property type="entry name" value="FAD/NAD-bd_sf"/>
</dbReference>
<accession>A0A2S0VRH5</accession>
<evidence type="ECO:0000256" key="6">
    <source>
        <dbReference type="ARBA" id="ARBA00022617"/>
    </source>
</evidence>
<sequence length="647" mass="71474">MSHPIIVVGTGPVGIRFIKELRKLDAETPILLFGNEPWQPYNRVKLSSLLANEMSWDDITSKDWAAIQTDSNTTTHLNCPINSIDKEKRIVVDADGVEHHYSQLVMAIGSRPYIPNIPNVEMTGVYTFRDLNDVQALIARNVRSRHICVLGGGLLGLETAKALCRHNTQVTVIQRSSHLMNNQLDETAAALLQKTVEAEGVNVICGQGVTEVLRDDKGLTGIKFRNGEVFSCDTVVLATGIIPNRGLALEAGLAVGKGIKVNNSLQTSDDSIYAIGECAEHAGMTYGLVAPGFEQAAIAARHIYENDDKSSYLGSTTAAELKVVGEQVFSIGELYGPRAPFVKEWVYNKDGVYRKIITRRGKIIGAQAVGDWNESKRIQEMLTTKKRLWFWQLLRFQFSGNLFPENENAIQNWPDDTFICQCMAVQKGRLMSCVQSGCKTVKDLGAQTGAGTVCGSCQPLLVQLLGAKAKREPDPKWKVLLQTCTATLVLSLVFLLLPAIAYSTSVQGMNLDKLWVDGLYKQISGFSLLALSVFITLLSFRKRIKKFKWLSYPIWRVIHTALGIVLLMVLVTHTGLQMGSNLNFALMISYIAVSLVGVFAGVSVALEHKLSDSSAKLFRKMSYWGHVLASWPLPTLLTFHIVSVYYF</sequence>
<dbReference type="GO" id="GO:0016491">
    <property type="term" value="F:oxidoreductase activity"/>
    <property type="evidence" value="ECO:0007669"/>
    <property type="project" value="UniProtKB-KW"/>
</dbReference>
<dbReference type="AlphaFoldDB" id="A0A2S0VRH5"/>
<comment type="cofactor">
    <cofactor evidence="1">
        <name>siroheme</name>
        <dbReference type="ChEBI" id="CHEBI:60052"/>
    </cofactor>
</comment>
<dbReference type="OrthoDB" id="9768666at2"/>
<dbReference type="KEGG" id="cate:C2869_10415"/>
<dbReference type="InterPro" id="IPR052034">
    <property type="entry name" value="NasD-like"/>
</dbReference>
<evidence type="ECO:0000313" key="17">
    <source>
        <dbReference type="EMBL" id="AWB66817.1"/>
    </source>
</evidence>
<dbReference type="Pfam" id="PF04324">
    <property type="entry name" value="Fer2_BFD"/>
    <property type="match status" value="1"/>
</dbReference>
<feature type="transmembrane region" description="Helical" evidence="13">
    <location>
        <begin position="552"/>
        <end position="572"/>
    </location>
</feature>
<protein>
    <recommendedName>
        <fullName evidence="19">Nitrite reductase</fullName>
    </recommendedName>
</protein>
<dbReference type="Proteomes" id="UP000244441">
    <property type="component" value="Chromosome"/>
</dbReference>
<reference evidence="17 18" key="1">
    <citation type="submission" date="2018-01" db="EMBL/GenBank/DDBJ databases">
        <title>Genome sequence of a Cantenovulum-like bacteria.</title>
        <authorList>
            <person name="Tan W.R."/>
            <person name="Lau N.-S."/>
            <person name="Go F."/>
            <person name="Amirul A.-A.A."/>
        </authorList>
    </citation>
    <scope>NUCLEOTIDE SEQUENCE [LARGE SCALE GENOMIC DNA]</scope>
    <source>
        <strain evidence="17 18">CCB-QB4</strain>
    </source>
</reference>
<feature type="transmembrane region" description="Helical" evidence="13">
    <location>
        <begin position="584"/>
        <end position="606"/>
    </location>
</feature>
<feature type="transmembrane region" description="Helical" evidence="13">
    <location>
        <begin position="479"/>
        <end position="502"/>
    </location>
</feature>
<evidence type="ECO:0000313" key="18">
    <source>
        <dbReference type="Proteomes" id="UP000244441"/>
    </source>
</evidence>
<keyword evidence="13" id="KW-1133">Transmembrane helix</keyword>
<comment type="cofactor">
    <cofactor evidence="3">
        <name>FAD</name>
        <dbReference type="ChEBI" id="CHEBI:57692"/>
    </cofactor>
</comment>
<dbReference type="GO" id="GO:0051536">
    <property type="term" value="F:iron-sulfur cluster binding"/>
    <property type="evidence" value="ECO:0007669"/>
    <property type="project" value="UniProtKB-KW"/>
</dbReference>
<evidence type="ECO:0000256" key="11">
    <source>
        <dbReference type="ARBA" id="ARBA00023004"/>
    </source>
</evidence>
<feature type="transmembrane region" description="Helical" evidence="13">
    <location>
        <begin position="627"/>
        <end position="646"/>
    </location>
</feature>
<evidence type="ECO:0000256" key="10">
    <source>
        <dbReference type="ARBA" id="ARBA00023002"/>
    </source>
</evidence>
<evidence type="ECO:0000259" key="16">
    <source>
        <dbReference type="Pfam" id="PF18267"/>
    </source>
</evidence>
<organism evidence="17 18">
    <name type="scientific">Saccharobesus litoralis</name>
    <dbReference type="NCBI Taxonomy" id="2172099"/>
    <lineage>
        <taxon>Bacteria</taxon>
        <taxon>Pseudomonadati</taxon>
        <taxon>Pseudomonadota</taxon>
        <taxon>Gammaproteobacteria</taxon>
        <taxon>Alteromonadales</taxon>
        <taxon>Alteromonadaceae</taxon>
        <taxon>Saccharobesus</taxon>
    </lineage>
</organism>
<dbReference type="GO" id="GO:0046872">
    <property type="term" value="F:metal ion binding"/>
    <property type="evidence" value="ECO:0007669"/>
    <property type="project" value="UniProtKB-KW"/>
</dbReference>
<keyword evidence="7" id="KW-0285">Flavoprotein</keyword>
<evidence type="ECO:0008006" key="19">
    <source>
        <dbReference type="Google" id="ProtNLM"/>
    </source>
</evidence>
<dbReference type="InterPro" id="IPR016156">
    <property type="entry name" value="FAD/NAD-linked_Rdtase_dimer_sf"/>
</dbReference>
<comment type="similarity">
    <text evidence="5">Belongs to the nitrite and sulfite reductase 4Fe-4S domain family.</text>
</comment>
<keyword evidence="11" id="KW-0408">Iron</keyword>
<keyword evidence="13" id="KW-0472">Membrane</keyword>
<comment type="cofactor">
    <cofactor evidence="2">
        <name>[4Fe-4S] cluster</name>
        <dbReference type="ChEBI" id="CHEBI:49883"/>
    </cofactor>
</comment>
<dbReference type="InterPro" id="IPR041854">
    <property type="entry name" value="BFD-like_2Fe2S-bd_dom_sf"/>
</dbReference>
<evidence type="ECO:0000256" key="4">
    <source>
        <dbReference type="ARBA" id="ARBA00005096"/>
    </source>
</evidence>
<evidence type="ECO:0000259" key="14">
    <source>
        <dbReference type="Pfam" id="PF04324"/>
    </source>
</evidence>
<keyword evidence="18" id="KW-1185">Reference proteome</keyword>
<keyword evidence="6" id="KW-0349">Heme</keyword>
<feature type="domain" description="FAD/NAD(P)-binding" evidence="15">
    <location>
        <begin position="5"/>
        <end position="298"/>
    </location>
</feature>
<proteinExistence type="inferred from homology"/>
<dbReference type="InterPro" id="IPR007419">
    <property type="entry name" value="BFD-like_2Fe2S-bd_dom"/>
</dbReference>
<evidence type="ECO:0000256" key="3">
    <source>
        <dbReference type="ARBA" id="ARBA00001974"/>
    </source>
</evidence>
<evidence type="ECO:0000256" key="9">
    <source>
        <dbReference type="ARBA" id="ARBA00022827"/>
    </source>
</evidence>
<evidence type="ECO:0000256" key="8">
    <source>
        <dbReference type="ARBA" id="ARBA00022723"/>
    </source>
</evidence>